<dbReference type="GO" id="GO:0003725">
    <property type="term" value="F:double-stranded RNA binding"/>
    <property type="evidence" value="ECO:0007669"/>
    <property type="project" value="TreeGrafter"/>
</dbReference>
<dbReference type="AlphaFoldDB" id="A0A836C056"/>
<dbReference type="Proteomes" id="UP000612055">
    <property type="component" value="Unassembled WGS sequence"/>
</dbReference>
<dbReference type="InterPro" id="IPR043519">
    <property type="entry name" value="NT_sf"/>
</dbReference>
<gene>
    <name evidence="1" type="ORF">HYH03_007748</name>
</gene>
<dbReference type="GO" id="GO:0001730">
    <property type="term" value="F:2'-5'-oligoadenylate synthetase activity"/>
    <property type="evidence" value="ECO:0007669"/>
    <property type="project" value="TreeGrafter"/>
</dbReference>
<dbReference type="PANTHER" id="PTHR11258:SF11">
    <property type="entry name" value="C2H2-TYPE DOMAIN-CONTAINING PROTEIN"/>
    <property type="match status" value="1"/>
</dbReference>
<dbReference type="SUPFAM" id="SSF81301">
    <property type="entry name" value="Nucleotidyltransferase"/>
    <property type="match status" value="1"/>
</dbReference>
<comment type="caution">
    <text evidence="1">The sequence shown here is derived from an EMBL/GenBank/DDBJ whole genome shotgun (WGS) entry which is preliminary data.</text>
</comment>
<dbReference type="GO" id="GO:0005829">
    <property type="term" value="C:cytosol"/>
    <property type="evidence" value="ECO:0007669"/>
    <property type="project" value="TreeGrafter"/>
</dbReference>
<protein>
    <submittedName>
        <fullName evidence="1">Uncharacterized protein</fullName>
    </submittedName>
</protein>
<reference evidence="1" key="1">
    <citation type="journal article" date="2020" name="bioRxiv">
        <title>Comparative genomics of Chlamydomonas.</title>
        <authorList>
            <person name="Craig R.J."/>
            <person name="Hasan A.R."/>
            <person name="Ness R.W."/>
            <person name="Keightley P.D."/>
        </authorList>
    </citation>
    <scope>NUCLEOTIDE SEQUENCE</scope>
    <source>
        <strain evidence="1">CCAP 11/70</strain>
    </source>
</reference>
<dbReference type="GO" id="GO:0016020">
    <property type="term" value="C:membrane"/>
    <property type="evidence" value="ECO:0007669"/>
    <property type="project" value="TreeGrafter"/>
</dbReference>
<dbReference type="OrthoDB" id="1885901at2759"/>
<name>A0A836C056_9CHLO</name>
<sequence>MDSTTPLPDSEIYLARPETQAEYAERVSLLPSQLALPFPEEMERADGAVDKVARIMQRLSFVKVDRVHVGGSYGRGTTVRGHVDAELTVFVNRLNPAADTDVGMQELLQSPWTLERTARFVEWQLGVPVTRRQDAQQLQLTLDGVELAVALAQNACRAGEAAAGVDRVARQAEALVAPLLRLPDAAAVAAAGVAPGRTRDRALVEALTGLIWNVPPPVNYAIRLFIAWVTCGLAARGLLSSSTLPTVALELIVLHAFHAECSEPSHDLDRLPPGRSLLLRTFLRALDTASRLDEPGGGPVVMLDAGALGYRREEGERFRACWGTEGPFVIHPIDPTCNVARSSGGAHVAWDWAGLAREAGALLAVLRRESLAALLGASTLGAALESLALTERPRPGPWVPPSVDEMQELQESMWDAWRVAREGDEDVCMDD</sequence>
<dbReference type="EMBL" id="JAEHOE010000033">
    <property type="protein sequence ID" value="KAG2494109.1"/>
    <property type="molecule type" value="Genomic_DNA"/>
</dbReference>
<dbReference type="Gene3D" id="3.30.460.10">
    <property type="entry name" value="Beta Polymerase, domain 2"/>
    <property type="match status" value="1"/>
</dbReference>
<accession>A0A836C056</accession>
<evidence type="ECO:0000313" key="1">
    <source>
        <dbReference type="EMBL" id="KAG2494109.1"/>
    </source>
</evidence>
<organism evidence="1 2">
    <name type="scientific">Edaphochlamys debaryana</name>
    <dbReference type="NCBI Taxonomy" id="47281"/>
    <lineage>
        <taxon>Eukaryota</taxon>
        <taxon>Viridiplantae</taxon>
        <taxon>Chlorophyta</taxon>
        <taxon>core chlorophytes</taxon>
        <taxon>Chlorophyceae</taxon>
        <taxon>CS clade</taxon>
        <taxon>Chlamydomonadales</taxon>
        <taxon>Chlamydomonadales incertae sedis</taxon>
        <taxon>Edaphochlamys</taxon>
    </lineage>
</organism>
<dbReference type="PROSITE" id="PS50152">
    <property type="entry name" value="25A_SYNTH_3"/>
    <property type="match status" value="1"/>
</dbReference>
<dbReference type="GO" id="GO:0005654">
    <property type="term" value="C:nucleoplasm"/>
    <property type="evidence" value="ECO:0007669"/>
    <property type="project" value="TreeGrafter"/>
</dbReference>
<evidence type="ECO:0000313" key="2">
    <source>
        <dbReference type="Proteomes" id="UP000612055"/>
    </source>
</evidence>
<keyword evidence="2" id="KW-1185">Reference proteome</keyword>
<proteinExistence type="predicted"/>
<dbReference type="PANTHER" id="PTHR11258">
    <property type="entry name" value="2-5 OLIGOADENYLATE SYNTHETASE"/>
    <property type="match status" value="1"/>
</dbReference>
<dbReference type="Gene3D" id="1.10.1410.20">
    <property type="entry name" value="2'-5'-oligoadenylate synthetase 1, domain 2"/>
    <property type="match status" value="1"/>
</dbReference>